<name>A0AAD9P9D5_RIDPI</name>
<evidence type="ECO:0000313" key="7">
    <source>
        <dbReference type="Proteomes" id="UP001209878"/>
    </source>
</evidence>
<keyword evidence="7" id="KW-1185">Reference proteome</keyword>
<dbReference type="SUPFAM" id="SSF81324">
    <property type="entry name" value="Voltage-gated potassium channels"/>
    <property type="match status" value="1"/>
</dbReference>
<dbReference type="Gene3D" id="1.10.287.70">
    <property type="match status" value="1"/>
</dbReference>
<comment type="subcellular location">
    <subcellularLocation>
        <location evidence="1">Membrane</location>
        <topology evidence="1">Multi-pass membrane protein</topology>
    </subcellularLocation>
</comment>
<dbReference type="AlphaFoldDB" id="A0AAD9P9D5"/>
<evidence type="ECO:0000313" key="6">
    <source>
        <dbReference type="EMBL" id="KAK2190636.1"/>
    </source>
</evidence>
<accession>A0AAD9P9D5</accession>
<dbReference type="GO" id="GO:0015271">
    <property type="term" value="F:outward rectifier potassium channel activity"/>
    <property type="evidence" value="ECO:0007669"/>
    <property type="project" value="TreeGrafter"/>
</dbReference>
<keyword evidence="2 5" id="KW-0812">Transmembrane</keyword>
<dbReference type="GO" id="GO:0030322">
    <property type="term" value="P:stabilization of membrane potential"/>
    <property type="evidence" value="ECO:0007669"/>
    <property type="project" value="TreeGrafter"/>
</dbReference>
<feature type="transmembrane region" description="Helical" evidence="5">
    <location>
        <begin position="19"/>
        <end position="40"/>
    </location>
</feature>
<dbReference type="InterPro" id="IPR003280">
    <property type="entry name" value="2pore_dom_K_chnl"/>
</dbReference>
<dbReference type="Proteomes" id="UP001209878">
    <property type="component" value="Unassembled WGS sequence"/>
</dbReference>
<protein>
    <submittedName>
        <fullName evidence="6">Uncharacterized protein</fullName>
    </submittedName>
</protein>
<keyword evidence="3 5" id="KW-1133">Transmembrane helix</keyword>
<reference evidence="6" key="1">
    <citation type="journal article" date="2023" name="Mol. Biol. Evol.">
        <title>Third-Generation Sequencing Reveals the Adaptive Role of the Epigenome in Three Deep-Sea Polychaetes.</title>
        <authorList>
            <person name="Perez M."/>
            <person name="Aroh O."/>
            <person name="Sun Y."/>
            <person name="Lan Y."/>
            <person name="Juniper S.K."/>
            <person name="Young C.R."/>
            <person name="Angers B."/>
            <person name="Qian P.Y."/>
        </authorList>
    </citation>
    <scope>NUCLEOTIDE SEQUENCE</scope>
    <source>
        <strain evidence="6">R07B-5</strain>
    </source>
</reference>
<dbReference type="GO" id="GO:0022841">
    <property type="term" value="F:potassium ion leak channel activity"/>
    <property type="evidence" value="ECO:0007669"/>
    <property type="project" value="TreeGrafter"/>
</dbReference>
<organism evidence="6 7">
    <name type="scientific">Ridgeia piscesae</name>
    <name type="common">Tubeworm</name>
    <dbReference type="NCBI Taxonomy" id="27915"/>
    <lineage>
        <taxon>Eukaryota</taxon>
        <taxon>Metazoa</taxon>
        <taxon>Spiralia</taxon>
        <taxon>Lophotrochozoa</taxon>
        <taxon>Annelida</taxon>
        <taxon>Polychaeta</taxon>
        <taxon>Sedentaria</taxon>
        <taxon>Canalipalpata</taxon>
        <taxon>Sabellida</taxon>
        <taxon>Siboglinidae</taxon>
        <taxon>Ridgeia</taxon>
    </lineage>
</organism>
<dbReference type="GO" id="GO:0005886">
    <property type="term" value="C:plasma membrane"/>
    <property type="evidence" value="ECO:0007669"/>
    <property type="project" value="TreeGrafter"/>
</dbReference>
<dbReference type="PANTHER" id="PTHR11003">
    <property type="entry name" value="POTASSIUM CHANNEL, SUBFAMILY K"/>
    <property type="match status" value="1"/>
</dbReference>
<proteinExistence type="predicted"/>
<comment type="caution">
    <text evidence="6">The sequence shown here is derived from an EMBL/GenBank/DDBJ whole genome shotgun (WGS) entry which is preliminary data.</text>
</comment>
<dbReference type="PANTHER" id="PTHR11003:SF10">
    <property type="entry name" value="POTASSIUM CHANNEL DOMAIN-CONTAINING PROTEIN"/>
    <property type="match status" value="1"/>
</dbReference>
<gene>
    <name evidence="6" type="ORF">NP493_72g01038</name>
</gene>
<dbReference type="EMBL" id="JAODUO010000073">
    <property type="protein sequence ID" value="KAK2190636.1"/>
    <property type="molecule type" value="Genomic_DNA"/>
</dbReference>
<keyword evidence="4 5" id="KW-0472">Membrane</keyword>
<evidence type="ECO:0000256" key="2">
    <source>
        <dbReference type="ARBA" id="ARBA00022692"/>
    </source>
</evidence>
<evidence type="ECO:0000256" key="1">
    <source>
        <dbReference type="ARBA" id="ARBA00004141"/>
    </source>
</evidence>
<evidence type="ECO:0000256" key="4">
    <source>
        <dbReference type="ARBA" id="ARBA00023136"/>
    </source>
</evidence>
<evidence type="ECO:0000256" key="5">
    <source>
        <dbReference type="SAM" id="Phobius"/>
    </source>
</evidence>
<evidence type="ECO:0000256" key="3">
    <source>
        <dbReference type="ARBA" id="ARBA00022989"/>
    </source>
</evidence>
<sequence>MARGGCCSRLHLREDNARFLLLAVVLMLYMLAGATVFMLLERGRETEERARYYDVLKTFLANNPDVNQTQLQTLLDSHAAASSEGLLKNQRHRWDFAGSFYFVGTVVSTIGR</sequence>